<dbReference type="PANTHER" id="PTHR32487:SF12">
    <property type="entry name" value="3-OXO-DELTA(4,5)-STEROID 5-BETA-REDUCTASE"/>
    <property type="match status" value="1"/>
</dbReference>
<dbReference type="EMBL" id="OZ034819">
    <property type="protein sequence ID" value="CAL1392052.1"/>
    <property type="molecule type" value="Genomic_DNA"/>
</dbReference>
<dbReference type="SUPFAM" id="SSF51735">
    <property type="entry name" value="NAD(P)-binding Rossmann-fold domains"/>
    <property type="match status" value="1"/>
</dbReference>
<dbReference type="GO" id="GO:0006629">
    <property type="term" value="P:lipid metabolic process"/>
    <property type="evidence" value="ECO:0007669"/>
    <property type="project" value="UniProtKB-ARBA"/>
</dbReference>
<dbReference type="Gene3D" id="3.40.50.720">
    <property type="entry name" value="NAD(P)-binding Rossmann-like Domain"/>
    <property type="match status" value="1"/>
</dbReference>
<keyword evidence="3" id="KW-1185">Reference proteome</keyword>
<dbReference type="InterPro" id="IPR036291">
    <property type="entry name" value="NAD(P)-bd_dom_sf"/>
</dbReference>
<evidence type="ECO:0000313" key="3">
    <source>
        <dbReference type="Proteomes" id="UP001497516"/>
    </source>
</evidence>
<evidence type="ECO:0000313" key="2">
    <source>
        <dbReference type="EMBL" id="CAL1392052.1"/>
    </source>
</evidence>
<proteinExistence type="predicted"/>
<reference evidence="2 3" key="1">
    <citation type="submission" date="2024-04" db="EMBL/GenBank/DDBJ databases">
        <authorList>
            <person name="Fracassetti M."/>
        </authorList>
    </citation>
    <scope>NUCLEOTIDE SEQUENCE [LARGE SCALE GENOMIC DNA]</scope>
</reference>
<dbReference type="Pfam" id="PF22917">
    <property type="entry name" value="PRISE"/>
    <property type="match status" value="1"/>
</dbReference>
<dbReference type="InterPro" id="IPR055222">
    <property type="entry name" value="PRISE-like_Rossmann-fold"/>
</dbReference>
<accession>A0AAV2F245</accession>
<dbReference type="GO" id="GO:0016627">
    <property type="term" value="F:oxidoreductase activity, acting on the CH-CH group of donors"/>
    <property type="evidence" value="ECO:0007669"/>
    <property type="project" value="UniProtKB-ARBA"/>
</dbReference>
<dbReference type="CDD" id="cd08948">
    <property type="entry name" value="5beta-POR_like_SDR_a"/>
    <property type="match status" value="1"/>
</dbReference>
<organism evidence="2 3">
    <name type="scientific">Linum trigynum</name>
    <dbReference type="NCBI Taxonomy" id="586398"/>
    <lineage>
        <taxon>Eukaryota</taxon>
        <taxon>Viridiplantae</taxon>
        <taxon>Streptophyta</taxon>
        <taxon>Embryophyta</taxon>
        <taxon>Tracheophyta</taxon>
        <taxon>Spermatophyta</taxon>
        <taxon>Magnoliopsida</taxon>
        <taxon>eudicotyledons</taxon>
        <taxon>Gunneridae</taxon>
        <taxon>Pentapetalae</taxon>
        <taxon>rosids</taxon>
        <taxon>fabids</taxon>
        <taxon>Malpighiales</taxon>
        <taxon>Linaceae</taxon>
        <taxon>Linum</taxon>
    </lineage>
</organism>
<name>A0AAV2F245_9ROSI</name>
<dbReference type="Proteomes" id="UP001497516">
    <property type="component" value="Chromosome 6"/>
</dbReference>
<evidence type="ECO:0000259" key="1">
    <source>
        <dbReference type="Pfam" id="PF22917"/>
    </source>
</evidence>
<feature type="domain" description="PRISE-like Rossmann-fold" evidence="1">
    <location>
        <begin position="79"/>
        <end position="333"/>
    </location>
</feature>
<dbReference type="AlphaFoldDB" id="A0AAV2F245"/>
<sequence>MASNIISPQNQEASASHNVAVIFGVTGMVGREIAKKLISNPDWKVYGVARRPDRVPLRSSSTADDDYHFIPCDLLNPVETRAKLSAIPNATHLFWVTWASQHPHRTKQCCDQNRAMLSNALEPILLRSNSLKHVSLQTGLDHYRTAKGILRGRPYDEDSPRDTEGFLFYYSLEDLLKEKLMSLGGRSVAWSVLRPGLVVGNSSKSIYNVIGGLAVYGTICRRLDLPFVFGGTRECWEEECIDGSDARLVADQHIWAATDERVRSTTGGQALNSVNGSGFAWREVWPVIGEKMGVAVPEEALAPEEFRYAAAMGGMEGVWDGIVAEEGLVATEIGELASWEFLDQLFRMPIKLLGSREKSDRLGFTTRREMAESVSFWIDSMREDKLIP</sequence>
<dbReference type="PANTHER" id="PTHR32487">
    <property type="entry name" value="3-OXO-DELTA(4,5)-STEROID 5-BETA-REDUCTASE"/>
    <property type="match status" value="1"/>
</dbReference>
<gene>
    <name evidence="2" type="ORF">LTRI10_LOCUS32727</name>
</gene>
<protein>
    <recommendedName>
        <fullName evidence="1">PRISE-like Rossmann-fold domain-containing protein</fullName>
    </recommendedName>
</protein>